<dbReference type="EMBL" id="JACIJE010000003">
    <property type="protein sequence ID" value="MBB5689428.1"/>
    <property type="molecule type" value="Genomic_DNA"/>
</dbReference>
<dbReference type="AlphaFoldDB" id="A0A840XLL9"/>
<comment type="caution">
    <text evidence="2">The sequence shown here is derived from an EMBL/GenBank/DDBJ whole genome shotgun (WGS) entry which is preliminary data.</text>
</comment>
<evidence type="ECO:0000313" key="2">
    <source>
        <dbReference type="EMBL" id="MBB5689428.1"/>
    </source>
</evidence>
<reference evidence="2 3" key="1">
    <citation type="submission" date="2020-08" db="EMBL/GenBank/DDBJ databases">
        <title>Genomic Encyclopedia of Type Strains, Phase IV (KMG-IV): sequencing the most valuable type-strain genomes for metagenomic binning, comparative biology and taxonomic classification.</title>
        <authorList>
            <person name="Goeker M."/>
        </authorList>
    </citation>
    <scope>NUCLEOTIDE SEQUENCE [LARGE SCALE GENOMIC DNA]</scope>
    <source>
        <strain evidence="2 3">DSM 25895</strain>
    </source>
</reference>
<keyword evidence="1" id="KW-0472">Membrane</keyword>
<keyword evidence="3" id="KW-1185">Reference proteome</keyword>
<evidence type="ECO:0000313" key="3">
    <source>
        <dbReference type="Proteomes" id="UP000562254"/>
    </source>
</evidence>
<sequence>MINLAVRIVLAAGGALAALFVARDSPNFGVVQGMLSTVVLVCVIGLIVLWRWRKDE</sequence>
<dbReference type="RefSeq" id="WP_184483211.1">
    <property type="nucleotide sequence ID" value="NZ_JAAEDJ010000087.1"/>
</dbReference>
<proteinExistence type="predicted"/>
<dbReference type="Proteomes" id="UP000562254">
    <property type="component" value="Unassembled WGS sequence"/>
</dbReference>
<gene>
    <name evidence="2" type="ORF">FHS88_001553</name>
</gene>
<accession>A0A840XLL9</accession>
<keyword evidence="1" id="KW-1133">Transmembrane helix</keyword>
<evidence type="ECO:0000256" key="1">
    <source>
        <dbReference type="SAM" id="Phobius"/>
    </source>
</evidence>
<name>A0A840XLL9_9PROT</name>
<protein>
    <submittedName>
        <fullName evidence="2">Membrane protein YdbS with pleckstrin-like domain</fullName>
    </submittedName>
</protein>
<keyword evidence="1" id="KW-0812">Transmembrane</keyword>
<feature type="transmembrane region" description="Helical" evidence="1">
    <location>
        <begin position="33"/>
        <end position="52"/>
    </location>
</feature>
<organism evidence="2 3">
    <name type="scientific">Neoroseomonas alkaliterrae</name>
    <dbReference type="NCBI Taxonomy" id="1452450"/>
    <lineage>
        <taxon>Bacteria</taxon>
        <taxon>Pseudomonadati</taxon>
        <taxon>Pseudomonadota</taxon>
        <taxon>Alphaproteobacteria</taxon>
        <taxon>Acetobacterales</taxon>
        <taxon>Acetobacteraceae</taxon>
        <taxon>Neoroseomonas</taxon>
    </lineage>
</organism>